<proteinExistence type="predicted"/>
<dbReference type="Gene3D" id="3.60.15.10">
    <property type="entry name" value="Ribonuclease Z/Hydroxyacylglutathione hydrolase-like"/>
    <property type="match status" value="1"/>
</dbReference>
<evidence type="ECO:0000313" key="1">
    <source>
        <dbReference type="EMBL" id="BBB32533.1"/>
    </source>
</evidence>
<dbReference type="InterPro" id="IPR036866">
    <property type="entry name" value="RibonucZ/Hydroxyglut_hydro"/>
</dbReference>
<evidence type="ECO:0000313" key="2">
    <source>
        <dbReference type="Proteomes" id="UP000595564"/>
    </source>
</evidence>
<dbReference type="PANTHER" id="PTHR43546:SF8">
    <property type="entry name" value="METALLO-BETA-LACTAMASE DOMAIN-CONTAINING PROTEIN"/>
    <property type="match status" value="1"/>
</dbReference>
<dbReference type="AlphaFoldDB" id="A0A7R6PZE2"/>
<organism evidence="1 2">
    <name type="scientific">Thermotomaculum hydrothermale</name>
    <dbReference type="NCBI Taxonomy" id="981385"/>
    <lineage>
        <taxon>Bacteria</taxon>
        <taxon>Pseudomonadati</taxon>
        <taxon>Acidobacteriota</taxon>
        <taxon>Holophagae</taxon>
        <taxon>Thermotomaculales</taxon>
        <taxon>Thermotomaculaceae</taxon>
        <taxon>Thermotomaculum</taxon>
    </lineage>
</organism>
<evidence type="ECO:0008006" key="3">
    <source>
        <dbReference type="Google" id="ProtNLM"/>
    </source>
</evidence>
<reference evidence="1 2" key="1">
    <citation type="journal article" date="2012" name="Extremophiles">
        <title>Thermotomaculum hydrothermale gen. nov., sp. nov., a novel heterotrophic thermophile within the phylum Acidobacteria from a deep-sea hydrothermal vent chimney in the Southern Okinawa Trough.</title>
        <authorList>
            <person name="Izumi H."/>
            <person name="Nunoura T."/>
            <person name="Miyazaki M."/>
            <person name="Mino S."/>
            <person name="Toki T."/>
            <person name="Takai K."/>
            <person name="Sako Y."/>
            <person name="Sawabe T."/>
            <person name="Nakagawa S."/>
        </authorList>
    </citation>
    <scope>NUCLEOTIDE SEQUENCE [LARGE SCALE GENOMIC DNA]</scope>
    <source>
        <strain evidence="1 2">AC55</strain>
    </source>
</reference>
<keyword evidence="2" id="KW-1185">Reference proteome</keyword>
<sequence>MREFLEKSVKWLGHDGFLIEFNGLNIYIDPFKLNDFSKKADIIFVTHSHYDHLSKEDIEKLAKDDTLIVCPENGAEQLDGYNVLKVNPGFAGEAKGISFKCVPAYNTNKKFHPKENNWVGYVIDFGGIKVYHAGDTDFIPEMKDIKTDIALLPVSGTYVMTDNEAFEAAKVIKPKIAVPMHYGSIVGDKSNADNFVSLCKSEGIETFVF</sequence>
<dbReference type="PANTHER" id="PTHR43546">
    <property type="entry name" value="UPF0173 METAL-DEPENDENT HYDROLASE MJ1163-RELATED"/>
    <property type="match status" value="1"/>
</dbReference>
<dbReference type="Pfam" id="PF13483">
    <property type="entry name" value="Lactamase_B_3"/>
    <property type="match status" value="1"/>
</dbReference>
<dbReference type="Proteomes" id="UP000595564">
    <property type="component" value="Chromosome"/>
</dbReference>
<dbReference type="InterPro" id="IPR050114">
    <property type="entry name" value="UPF0173_UPF0282_UlaG_hydrolase"/>
</dbReference>
<gene>
    <name evidence="1" type="ORF">TTHT_0982</name>
</gene>
<name>A0A7R6PZE2_9BACT</name>
<protein>
    <recommendedName>
        <fullName evidence="3">MBL fold metallo-hydrolase</fullName>
    </recommendedName>
</protein>
<dbReference type="EMBL" id="AP017470">
    <property type="protein sequence ID" value="BBB32533.1"/>
    <property type="molecule type" value="Genomic_DNA"/>
</dbReference>
<accession>A0A7R6PZE2</accession>
<dbReference type="RefSeq" id="WP_201328882.1">
    <property type="nucleotide sequence ID" value="NZ_AP017470.1"/>
</dbReference>
<dbReference type="SUPFAM" id="SSF56281">
    <property type="entry name" value="Metallo-hydrolase/oxidoreductase"/>
    <property type="match status" value="1"/>
</dbReference>
<dbReference type="KEGG" id="thyd:TTHT_0982"/>